<protein>
    <submittedName>
        <fullName evidence="3">Uncharacterized protein</fullName>
    </submittedName>
</protein>
<evidence type="ECO:0000313" key="4">
    <source>
        <dbReference type="Proteomes" id="UP000545286"/>
    </source>
</evidence>
<dbReference type="Proteomes" id="UP000545286">
    <property type="component" value="Unassembled WGS sequence"/>
</dbReference>
<dbReference type="OrthoDB" id="5122705at2"/>
<keyword evidence="4" id="KW-1185">Reference proteome</keyword>
<accession>A0A7W4UMF7</accession>
<feature type="compositionally biased region" description="Low complexity" evidence="1">
    <location>
        <begin position="80"/>
        <end position="90"/>
    </location>
</feature>
<sequence length="116" mass="12062">MMLLAYAPNWVLSLASAAPTPGEELPFNPDDVTPGPLGFFVFIFVAVATGLLVMDLIRRTSRVQARARIREQLQAEVAANEAAAAEAPAEGGAGTAHNPSETAEGDVASDVKKAAD</sequence>
<dbReference type="RefSeq" id="WP_156475679.1">
    <property type="nucleotide sequence ID" value="NZ_CZJS01000092.1"/>
</dbReference>
<comment type="caution">
    <text evidence="3">The sequence shown here is derived from an EMBL/GenBank/DDBJ whole genome shotgun (WGS) entry which is preliminary data.</text>
</comment>
<gene>
    <name evidence="3" type="ORF">FHX72_001228</name>
</gene>
<keyword evidence="2" id="KW-1133">Transmembrane helix</keyword>
<keyword evidence="2" id="KW-0472">Membrane</keyword>
<name>A0A7W4UMF7_9MICO</name>
<feature type="region of interest" description="Disordered" evidence="1">
    <location>
        <begin position="80"/>
        <end position="116"/>
    </location>
</feature>
<dbReference type="AlphaFoldDB" id="A0A7W4UMF7"/>
<dbReference type="EMBL" id="JACHWJ010000001">
    <property type="protein sequence ID" value="MBB2957116.1"/>
    <property type="molecule type" value="Genomic_DNA"/>
</dbReference>
<evidence type="ECO:0000256" key="1">
    <source>
        <dbReference type="SAM" id="MobiDB-lite"/>
    </source>
</evidence>
<keyword evidence="2" id="KW-0812">Transmembrane</keyword>
<organism evidence="3 4">
    <name type="scientific">Pseudoclavibacter helvolus</name>
    <dbReference type="NCBI Taxonomy" id="255205"/>
    <lineage>
        <taxon>Bacteria</taxon>
        <taxon>Bacillati</taxon>
        <taxon>Actinomycetota</taxon>
        <taxon>Actinomycetes</taxon>
        <taxon>Micrococcales</taxon>
        <taxon>Microbacteriaceae</taxon>
        <taxon>Pseudoclavibacter</taxon>
    </lineage>
</organism>
<reference evidence="3 4" key="1">
    <citation type="submission" date="2020-08" db="EMBL/GenBank/DDBJ databases">
        <title>Sequencing the genomes of 1000 actinobacteria strains.</title>
        <authorList>
            <person name="Klenk H.-P."/>
        </authorList>
    </citation>
    <scope>NUCLEOTIDE SEQUENCE [LARGE SCALE GENOMIC DNA]</scope>
    <source>
        <strain evidence="3 4">DSM 20419</strain>
    </source>
</reference>
<feature type="transmembrane region" description="Helical" evidence="2">
    <location>
        <begin position="37"/>
        <end position="57"/>
    </location>
</feature>
<evidence type="ECO:0000313" key="3">
    <source>
        <dbReference type="EMBL" id="MBB2957116.1"/>
    </source>
</evidence>
<evidence type="ECO:0000256" key="2">
    <source>
        <dbReference type="SAM" id="Phobius"/>
    </source>
</evidence>
<proteinExistence type="predicted"/>